<dbReference type="InterPro" id="IPR041916">
    <property type="entry name" value="Anti_sigma_zinc_sf"/>
</dbReference>
<reference evidence="6" key="3">
    <citation type="submission" date="2016-08" db="EMBL/GenBank/DDBJ databases">
        <title>Sequencing, Assembly and Comparative Genomics of S. aureofaciens ATCC 10762.</title>
        <authorList>
            <person name="Gradnigo J.S."/>
            <person name="Johnson N."/>
            <person name="Somerville G.A."/>
        </authorList>
    </citation>
    <scope>NUCLEOTIDE SEQUENCE [LARGE SCALE GENOMIC DNA]</scope>
    <source>
        <strain evidence="6">ATCC 10762</strain>
    </source>
</reference>
<dbReference type="EMBL" id="JPRF03000017">
    <property type="protein sequence ID" value="OEV37910.1"/>
    <property type="molecule type" value="Genomic_DNA"/>
</dbReference>
<name>A0A1E7NB37_KITAU</name>
<sequence length="326" mass="32708">MTAPLSSPEPADAHPSVEELADLAEGLVEPAEAARTLHRHLNGCAECRETADALAEVQALLGAVEPEPVPADVAARLDAALAEAAHTETARTEATGGADRPQESPRRSPADARRTDAPATPVRAVPAPSAPPSRPGSSSGPSSSGPGRPRLRRRRFAVLLGAAAALAAFGLGGALLLDHSEGSGTSAASAASAGLPEDQSARTPHLAGPGTAYREDQLAAQVQQLLARSGAEPGLRATGPARSGAAPAEGARPELSGPDSPAAPASPAACQAPAPGTPLATDRGSYQGSPVEVLVYPAPGRAGYVDVYLRSPDCGPVVLHRTVPGH</sequence>
<feature type="transmembrane region" description="Helical" evidence="4">
    <location>
        <begin position="156"/>
        <end position="177"/>
    </location>
</feature>
<dbReference type="Proteomes" id="UP000037395">
    <property type="component" value="Unassembled WGS sequence"/>
</dbReference>
<evidence type="ECO:0000256" key="3">
    <source>
        <dbReference type="SAM" id="MobiDB-lite"/>
    </source>
</evidence>
<keyword evidence="7" id="KW-1185">Reference proteome</keyword>
<dbReference type="Gene3D" id="1.10.10.1320">
    <property type="entry name" value="Anti-sigma factor, zinc-finger domain"/>
    <property type="match status" value="1"/>
</dbReference>
<accession>A0A8H9HMN4</accession>
<comment type="caution">
    <text evidence="6">The sequence shown here is derived from an EMBL/GenBank/DDBJ whole genome shotgun (WGS) entry which is preliminary data.</text>
</comment>
<reference evidence="5" key="1">
    <citation type="journal article" date="2014" name="Int. J. Syst. Evol. Microbiol.">
        <title>Complete genome sequence of Corynebacterium casei LMG S-19264T (=DSM 44701T), isolated from a smear-ripened cheese.</title>
        <authorList>
            <consortium name="US DOE Joint Genome Institute (JGI-PGF)"/>
            <person name="Walter F."/>
            <person name="Albersmeier A."/>
            <person name="Kalinowski J."/>
            <person name="Ruckert C."/>
        </authorList>
    </citation>
    <scope>NUCLEOTIDE SEQUENCE</scope>
    <source>
        <strain evidence="5">JCM 4434</strain>
    </source>
</reference>
<feature type="compositionally biased region" description="Basic and acidic residues" evidence="3">
    <location>
        <begin position="100"/>
        <end position="116"/>
    </location>
</feature>
<reference evidence="6 7" key="2">
    <citation type="submission" date="2014-07" db="EMBL/GenBank/DDBJ databases">
        <authorList>
            <person name="Zhang J.E."/>
            <person name="Yang H."/>
            <person name="Guo J."/>
            <person name="Deng Z."/>
            <person name="Luo H."/>
            <person name="Luo M."/>
            <person name="Zhao B."/>
        </authorList>
    </citation>
    <scope>NUCLEOTIDE SEQUENCE [LARGE SCALE GENOMIC DNA]</scope>
    <source>
        <strain evidence="6">ATCC 10762</strain>
        <strain evidence="7">ATCC 10762 / DSM 40127 / CCM 3239 / JCM 4008 / LMG 5968 / NBRC 12843 / NCIMB 8234 / A-377</strain>
    </source>
</reference>
<dbReference type="OrthoDB" id="4350643at2"/>
<keyword evidence="4" id="KW-0812">Transmembrane</keyword>
<evidence type="ECO:0000256" key="2">
    <source>
        <dbReference type="ARBA" id="ARBA00023163"/>
    </source>
</evidence>
<evidence type="ECO:0000256" key="4">
    <source>
        <dbReference type="SAM" id="Phobius"/>
    </source>
</evidence>
<feature type="compositionally biased region" description="Low complexity" evidence="3">
    <location>
        <begin position="135"/>
        <end position="148"/>
    </location>
</feature>
<dbReference type="RefSeq" id="WP_030552118.1">
    <property type="nucleotide sequence ID" value="NZ_BMUB01000003.1"/>
</dbReference>
<feature type="region of interest" description="Disordered" evidence="3">
    <location>
        <begin position="232"/>
        <end position="285"/>
    </location>
</feature>
<dbReference type="AlphaFoldDB" id="A0A1E7NB37"/>
<keyword evidence="2" id="KW-0804">Transcription</keyword>
<proteinExistence type="predicted"/>
<reference evidence="5" key="5">
    <citation type="submission" date="2020-09" db="EMBL/GenBank/DDBJ databases">
        <authorList>
            <person name="Sun Q."/>
            <person name="Ohkuma M."/>
        </authorList>
    </citation>
    <scope>NUCLEOTIDE SEQUENCE</scope>
    <source>
        <strain evidence="5">JCM 4434</strain>
    </source>
</reference>
<dbReference type="Proteomes" id="UP000610124">
    <property type="component" value="Unassembled WGS sequence"/>
</dbReference>
<organism evidence="6 7">
    <name type="scientific">Kitasatospora aureofaciens</name>
    <name type="common">Streptomyces aureofaciens</name>
    <dbReference type="NCBI Taxonomy" id="1894"/>
    <lineage>
        <taxon>Bacteria</taxon>
        <taxon>Bacillati</taxon>
        <taxon>Actinomycetota</taxon>
        <taxon>Actinomycetes</taxon>
        <taxon>Kitasatosporales</taxon>
        <taxon>Streptomycetaceae</taxon>
        <taxon>Kitasatospora</taxon>
    </lineage>
</organism>
<keyword evidence="4" id="KW-1133">Transmembrane helix</keyword>
<accession>A0A1E7NB37</accession>
<evidence type="ECO:0000313" key="5">
    <source>
        <dbReference type="EMBL" id="GGU66089.1"/>
    </source>
</evidence>
<keyword evidence="4" id="KW-0472">Membrane</keyword>
<keyword evidence="1" id="KW-0805">Transcription regulation</keyword>
<evidence type="ECO:0000256" key="1">
    <source>
        <dbReference type="ARBA" id="ARBA00023015"/>
    </source>
</evidence>
<protein>
    <recommendedName>
        <fullName evidence="8">Zinc-finger domain-containing protein</fullName>
    </recommendedName>
</protein>
<gene>
    <name evidence="5" type="ORF">GCM10010502_16310</name>
    <name evidence="6" type="ORF">HS99_0023850</name>
</gene>
<evidence type="ECO:0008006" key="8">
    <source>
        <dbReference type="Google" id="ProtNLM"/>
    </source>
</evidence>
<dbReference type="EMBL" id="BMUB01000003">
    <property type="protein sequence ID" value="GGU66089.1"/>
    <property type="molecule type" value="Genomic_DNA"/>
</dbReference>
<feature type="compositionally biased region" description="Low complexity" evidence="3">
    <location>
        <begin position="258"/>
        <end position="274"/>
    </location>
</feature>
<feature type="compositionally biased region" description="Low complexity" evidence="3">
    <location>
        <begin position="181"/>
        <end position="194"/>
    </location>
</feature>
<feature type="region of interest" description="Disordered" evidence="3">
    <location>
        <begin position="84"/>
        <end position="149"/>
    </location>
</feature>
<reference evidence="7" key="4">
    <citation type="submission" date="2016-08" db="EMBL/GenBank/DDBJ databases">
        <title>Sequencing, assembly and comparative genomics of S. aureofaciens ATCC 10762.</title>
        <authorList>
            <person name="Gradnigo J.S."/>
            <person name="Johnson N."/>
            <person name="Somerville G.A."/>
        </authorList>
    </citation>
    <scope>NUCLEOTIDE SEQUENCE [LARGE SCALE GENOMIC DNA]</scope>
    <source>
        <strain evidence="7">ATCC 10762 / DSM 40127 / CCM 3239 / JCM 4008 / LMG 5968 / NBRC 12843 / NCIMB 8234 / A-377</strain>
    </source>
</reference>
<feature type="region of interest" description="Disordered" evidence="3">
    <location>
        <begin position="181"/>
        <end position="210"/>
    </location>
</feature>
<dbReference type="GeneID" id="97490527"/>
<evidence type="ECO:0000313" key="7">
    <source>
        <dbReference type="Proteomes" id="UP000037395"/>
    </source>
</evidence>
<dbReference type="KEGG" id="kau:B6264_11520"/>
<evidence type="ECO:0000313" key="6">
    <source>
        <dbReference type="EMBL" id="OEV37910.1"/>
    </source>
</evidence>